<dbReference type="EMBL" id="SMSI01000004">
    <property type="protein sequence ID" value="TDH34372.1"/>
    <property type="molecule type" value="Genomic_DNA"/>
</dbReference>
<keyword evidence="1" id="KW-0812">Transmembrane</keyword>
<proteinExistence type="predicted"/>
<keyword evidence="3" id="KW-1185">Reference proteome</keyword>
<keyword evidence="1" id="KW-0472">Membrane</keyword>
<name>A0A4R5PHR3_9HYPH</name>
<gene>
    <name evidence="2" type="ORF">E2A64_17035</name>
</gene>
<feature type="transmembrane region" description="Helical" evidence="1">
    <location>
        <begin position="6"/>
        <end position="27"/>
    </location>
</feature>
<comment type="caution">
    <text evidence="2">The sequence shown here is derived from an EMBL/GenBank/DDBJ whole genome shotgun (WGS) entry which is preliminary data.</text>
</comment>
<sequence length="130" mass="14323">METELATWHFVAAAAGSALLGILFHVCRAVFNVFPDKLSDTPAVNIFVSNGYSWADHVFGTEYDDAGYYRLDSLKNLRLAVGYSLFCGMAVMLFLPDVALGIAALLDLGLQSFVDLVIYRMQNFRLATMA</sequence>
<dbReference type="RefSeq" id="WP_133285718.1">
    <property type="nucleotide sequence ID" value="NZ_SMSI01000004.1"/>
</dbReference>
<keyword evidence="1" id="KW-1133">Transmembrane helix</keyword>
<dbReference type="AlphaFoldDB" id="A0A4R5PHR3"/>
<evidence type="ECO:0000313" key="3">
    <source>
        <dbReference type="Proteomes" id="UP000295131"/>
    </source>
</evidence>
<organism evidence="2 3">
    <name type="scientific">Pseudohoeflea suaedae</name>
    <dbReference type="NCBI Taxonomy" id="877384"/>
    <lineage>
        <taxon>Bacteria</taxon>
        <taxon>Pseudomonadati</taxon>
        <taxon>Pseudomonadota</taxon>
        <taxon>Alphaproteobacteria</taxon>
        <taxon>Hyphomicrobiales</taxon>
        <taxon>Rhizobiaceae</taxon>
        <taxon>Pseudohoeflea</taxon>
    </lineage>
</organism>
<feature type="transmembrane region" description="Helical" evidence="1">
    <location>
        <begin position="77"/>
        <end position="95"/>
    </location>
</feature>
<accession>A0A4R5PHR3</accession>
<protein>
    <submittedName>
        <fullName evidence="2">Uncharacterized protein</fullName>
    </submittedName>
</protein>
<reference evidence="2 3" key="1">
    <citation type="journal article" date="2013" name="Int. J. Syst. Evol. Microbiol.">
        <title>Hoeflea suaedae sp. nov., an endophytic bacterium isolated from the root of the halophyte Suaeda maritima.</title>
        <authorList>
            <person name="Chung E.J."/>
            <person name="Park J.A."/>
            <person name="Pramanik P."/>
            <person name="Bibi F."/>
            <person name="Jeon C.O."/>
            <person name="Chung Y.R."/>
        </authorList>
    </citation>
    <scope>NUCLEOTIDE SEQUENCE [LARGE SCALE GENOMIC DNA]</scope>
    <source>
        <strain evidence="2 3">YC6898</strain>
    </source>
</reference>
<dbReference type="OrthoDB" id="8364949at2"/>
<evidence type="ECO:0000313" key="2">
    <source>
        <dbReference type="EMBL" id="TDH34372.1"/>
    </source>
</evidence>
<evidence type="ECO:0000256" key="1">
    <source>
        <dbReference type="SAM" id="Phobius"/>
    </source>
</evidence>
<dbReference type="Proteomes" id="UP000295131">
    <property type="component" value="Unassembled WGS sequence"/>
</dbReference>